<evidence type="ECO:0000256" key="2">
    <source>
        <dbReference type="ARBA" id="ARBA00023015"/>
    </source>
</evidence>
<name>A0A446C9J2_9BURK</name>
<evidence type="ECO:0000313" key="7">
    <source>
        <dbReference type="Proteomes" id="UP000289184"/>
    </source>
</evidence>
<dbReference type="GO" id="GO:0003677">
    <property type="term" value="F:DNA binding"/>
    <property type="evidence" value="ECO:0007669"/>
    <property type="project" value="UniProtKB-KW"/>
</dbReference>
<dbReference type="EMBL" id="UFQB01000005">
    <property type="protein sequence ID" value="SSW64525.1"/>
    <property type="molecule type" value="Genomic_DNA"/>
</dbReference>
<keyword evidence="7" id="KW-1185">Reference proteome</keyword>
<keyword evidence="3" id="KW-0238">DNA-binding</keyword>
<dbReference type="PANTHER" id="PTHR30346">
    <property type="entry name" value="TRANSCRIPTIONAL DUAL REGULATOR HCAR-RELATED"/>
    <property type="match status" value="1"/>
</dbReference>
<dbReference type="GO" id="GO:0032993">
    <property type="term" value="C:protein-DNA complex"/>
    <property type="evidence" value="ECO:0007669"/>
    <property type="project" value="TreeGrafter"/>
</dbReference>
<evidence type="ECO:0000256" key="4">
    <source>
        <dbReference type="ARBA" id="ARBA00023163"/>
    </source>
</evidence>
<dbReference type="SUPFAM" id="SSF53850">
    <property type="entry name" value="Periplasmic binding protein-like II"/>
    <property type="match status" value="1"/>
</dbReference>
<dbReference type="AlphaFoldDB" id="A0A446C9J2"/>
<evidence type="ECO:0000313" key="6">
    <source>
        <dbReference type="EMBL" id="SSW64525.1"/>
    </source>
</evidence>
<dbReference type="GO" id="GO:0003700">
    <property type="term" value="F:DNA-binding transcription factor activity"/>
    <property type="evidence" value="ECO:0007669"/>
    <property type="project" value="InterPro"/>
</dbReference>
<dbReference type="SUPFAM" id="SSF46785">
    <property type="entry name" value="Winged helix' DNA-binding domain"/>
    <property type="match status" value="1"/>
</dbReference>
<dbReference type="InterPro" id="IPR000847">
    <property type="entry name" value="LysR_HTH_N"/>
</dbReference>
<dbReference type="InterPro" id="IPR036390">
    <property type="entry name" value="WH_DNA-bd_sf"/>
</dbReference>
<reference evidence="6 7" key="1">
    <citation type="submission" date="2018-07" db="EMBL/GenBank/DDBJ databases">
        <authorList>
            <person name="Peeters C."/>
        </authorList>
    </citation>
    <scope>NUCLEOTIDE SEQUENCE [LARGE SCALE GENOMIC DNA]</scope>
    <source>
        <strain evidence="6 7">LMG 3411</strain>
    </source>
</reference>
<dbReference type="InterPro" id="IPR036388">
    <property type="entry name" value="WH-like_DNA-bd_sf"/>
</dbReference>
<sequence>MYLVFDNQMSKDVTLRQLRYFAAAARTGRFSMAAADEHVSQSAVTNAVLALEAQLGVRLFDRHPHGVTLTPEGHNFHQRTRDVLDSLDDALREPGFQRYALRGSVRIAASYTVLGYFLPDLLARFRRRYPDVVLDLVDLDRSDIEAAVASGDVELGVALLSNVEHRERFGHQVLVRSRRQLWTASGHPLLQAPSPPSLADIAQYPYILLEMDEGERSALAYWQARGLRPDIAFRTRSMEALRGLVAHGFGVTMLSDMVYRPWSLEGRKIEAVPIVDAVPPMEVGLLWHPRAAIAKPAEAFRQFMMYACGV</sequence>
<gene>
    <name evidence="6" type="primary">gltR_3</name>
    <name evidence="6" type="ORF">AGI3411_01623</name>
</gene>
<keyword evidence="4" id="KW-0804">Transcription</keyword>
<dbReference type="Gene3D" id="3.40.190.10">
    <property type="entry name" value="Periplasmic binding protein-like II"/>
    <property type="match status" value="2"/>
</dbReference>
<dbReference type="Pfam" id="PF00126">
    <property type="entry name" value="HTH_1"/>
    <property type="match status" value="1"/>
</dbReference>
<keyword evidence="2" id="KW-0805">Transcription regulation</keyword>
<dbReference type="PRINTS" id="PR00039">
    <property type="entry name" value="HTHLYSR"/>
</dbReference>
<dbReference type="FunFam" id="1.10.10.10:FF:000001">
    <property type="entry name" value="LysR family transcriptional regulator"/>
    <property type="match status" value="1"/>
</dbReference>
<dbReference type="PANTHER" id="PTHR30346:SF0">
    <property type="entry name" value="HCA OPERON TRANSCRIPTIONAL ACTIVATOR HCAR"/>
    <property type="match status" value="1"/>
</dbReference>
<evidence type="ECO:0000259" key="5">
    <source>
        <dbReference type="PROSITE" id="PS50931"/>
    </source>
</evidence>
<feature type="domain" description="HTH lysR-type" evidence="5">
    <location>
        <begin position="13"/>
        <end position="70"/>
    </location>
</feature>
<dbReference type="Proteomes" id="UP000289184">
    <property type="component" value="Unassembled WGS sequence"/>
</dbReference>
<dbReference type="Pfam" id="PF03466">
    <property type="entry name" value="LysR_substrate"/>
    <property type="match status" value="1"/>
</dbReference>
<proteinExistence type="inferred from homology"/>
<organism evidence="6 7">
    <name type="scientific">Achromobacter agilis</name>
    <dbReference type="NCBI Taxonomy" id="1353888"/>
    <lineage>
        <taxon>Bacteria</taxon>
        <taxon>Pseudomonadati</taxon>
        <taxon>Pseudomonadota</taxon>
        <taxon>Betaproteobacteria</taxon>
        <taxon>Burkholderiales</taxon>
        <taxon>Alcaligenaceae</taxon>
        <taxon>Achromobacter</taxon>
    </lineage>
</organism>
<comment type="similarity">
    <text evidence="1">Belongs to the LysR transcriptional regulatory family.</text>
</comment>
<accession>A0A446C9J2</accession>
<dbReference type="PROSITE" id="PS50931">
    <property type="entry name" value="HTH_LYSR"/>
    <property type="match status" value="1"/>
</dbReference>
<evidence type="ECO:0000256" key="3">
    <source>
        <dbReference type="ARBA" id="ARBA00023125"/>
    </source>
</evidence>
<dbReference type="Gene3D" id="1.10.10.10">
    <property type="entry name" value="Winged helix-like DNA-binding domain superfamily/Winged helix DNA-binding domain"/>
    <property type="match status" value="1"/>
</dbReference>
<dbReference type="InterPro" id="IPR005119">
    <property type="entry name" value="LysR_subst-bd"/>
</dbReference>
<evidence type="ECO:0000256" key="1">
    <source>
        <dbReference type="ARBA" id="ARBA00009437"/>
    </source>
</evidence>
<protein>
    <submittedName>
        <fullName evidence="6">HTH-type transcriptional regulator GltR</fullName>
    </submittedName>
</protein>